<protein>
    <submittedName>
        <fullName evidence="1">Uncharacterized protein</fullName>
    </submittedName>
</protein>
<dbReference type="Gene3D" id="1.25.40.10">
    <property type="entry name" value="Tetratricopeptide repeat domain"/>
    <property type="match status" value="1"/>
</dbReference>
<evidence type="ECO:0000313" key="2">
    <source>
        <dbReference type="Proteomes" id="UP000029736"/>
    </source>
</evidence>
<evidence type="ECO:0000313" key="1">
    <source>
        <dbReference type="EMBL" id="KGE88408.1"/>
    </source>
</evidence>
<comment type="caution">
    <text evidence="1">The sequence shown here is derived from an EMBL/GenBank/DDBJ whole genome shotgun (WGS) entry which is preliminary data.</text>
</comment>
<dbReference type="OrthoDB" id="1492000at2"/>
<reference evidence="1 2" key="1">
    <citation type="journal article" date="2014" name="Int. J. Syst. Evol. Microbiol.">
        <title>Phaeodactylibacter xiamenensis gen. nov., sp. nov., a member of the family Saprospiraceae isolated from the marine alga Phaeodactylum tricornutum.</title>
        <authorList>
            <person name="Chen Z.Jr."/>
            <person name="Lei X."/>
            <person name="Lai Q."/>
            <person name="Li Y."/>
            <person name="Zhang B."/>
            <person name="Zhang J."/>
            <person name="Zhang H."/>
            <person name="Yang L."/>
            <person name="Zheng W."/>
            <person name="Tian Y."/>
            <person name="Yu Z."/>
            <person name="Xu H.Jr."/>
            <person name="Zheng T."/>
        </authorList>
    </citation>
    <scope>NUCLEOTIDE SEQUENCE [LARGE SCALE GENOMIC DNA]</scope>
    <source>
        <strain evidence="1 2">KD52</strain>
    </source>
</reference>
<dbReference type="STRING" id="1524460.IX84_09455"/>
<dbReference type="SUPFAM" id="SSF48452">
    <property type="entry name" value="TPR-like"/>
    <property type="match status" value="1"/>
</dbReference>
<dbReference type="InterPro" id="IPR011990">
    <property type="entry name" value="TPR-like_helical_dom_sf"/>
</dbReference>
<keyword evidence="2" id="KW-1185">Reference proteome</keyword>
<dbReference type="EMBL" id="JPOS01000019">
    <property type="protein sequence ID" value="KGE88408.1"/>
    <property type="molecule type" value="Genomic_DNA"/>
</dbReference>
<gene>
    <name evidence="1" type="ORF">IX84_09455</name>
</gene>
<accession>A0A098S9S7</accession>
<dbReference type="RefSeq" id="WP_044219076.1">
    <property type="nucleotide sequence ID" value="NZ_JBKAGJ010000017.1"/>
</dbReference>
<dbReference type="Proteomes" id="UP000029736">
    <property type="component" value="Unassembled WGS sequence"/>
</dbReference>
<name>A0A098S9S7_9BACT</name>
<dbReference type="AlphaFoldDB" id="A0A098S9S7"/>
<sequence length="285" mass="32752">MSNQPTEQHRALFEQAQQYEAGSDPYNAVKLYKLVAREAPQWEQPYLRLGQLYKYRREWKPTLYYNKRAVTLDVSNRQAWWDVGLAATAIGKLKQARRVWDKFGWSPQKQYSLKPVSVRLQFQNQFEVMWAQRVSPCLGYIRSIPQPASGRRYGDLVLIDNVVRGYHSSGMYRLPIYDELGLKKCGHYGAYSCTLLSAGEDDIKLLQQLCLEQNLGFEVWGNAAQAATVRDSGGKPEYYAFNWDTAPELLVAIAARQEAEVLSVLKNWEVISLKSFTGFRAHQIL</sequence>
<proteinExistence type="predicted"/>
<organism evidence="1 2">
    <name type="scientific">Phaeodactylibacter xiamenensis</name>
    <dbReference type="NCBI Taxonomy" id="1524460"/>
    <lineage>
        <taxon>Bacteria</taxon>
        <taxon>Pseudomonadati</taxon>
        <taxon>Bacteroidota</taxon>
        <taxon>Saprospiria</taxon>
        <taxon>Saprospirales</taxon>
        <taxon>Haliscomenobacteraceae</taxon>
        <taxon>Phaeodactylibacter</taxon>
    </lineage>
</organism>